<organism evidence="2 3">
    <name type="scientific">Mya arenaria</name>
    <name type="common">Soft-shell clam</name>
    <dbReference type="NCBI Taxonomy" id="6604"/>
    <lineage>
        <taxon>Eukaryota</taxon>
        <taxon>Metazoa</taxon>
        <taxon>Spiralia</taxon>
        <taxon>Lophotrochozoa</taxon>
        <taxon>Mollusca</taxon>
        <taxon>Bivalvia</taxon>
        <taxon>Autobranchia</taxon>
        <taxon>Heteroconchia</taxon>
        <taxon>Euheterodonta</taxon>
        <taxon>Imparidentia</taxon>
        <taxon>Neoheterodontei</taxon>
        <taxon>Myida</taxon>
        <taxon>Myoidea</taxon>
        <taxon>Myidae</taxon>
        <taxon>Mya</taxon>
    </lineage>
</organism>
<gene>
    <name evidence="2" type="ORF">MAR_016550</name>
</gene>
<reference evidence="2" key="1">
    <citation type="submission" date="2022-11" db="EMBL/GenBank/DDBJ databases">
        <title>Centuries of genome instability and evolution in soft-shell clam transmissible cancer (bioRxiv).</title>
        <authorList>
            <person name="Hart S.F.M."/>
            <person name="Yonemitsu M.A."/>
            <person name="Giersch R.M."/>
            <person name="Beal B.F."/>
            <person name="Arriagada G."/>
            <person name="Davis B.W."/>
            <person name="Ostrander E.A."/>
            <person name="Goff S.P."/>
            <person name="Metzger M.J."/>
        </authorList>
    </citation>
    <scope>NUCLEOTIDE SEQUENCE</scope>
    <source>
        <strain evidence="2">MELC-2E11</strain>
        <tissue evidence="2">Siphon/mantle</tissue>
    </source>
</reference>
<evidence type="ECO:0000256" key="1">
    <source>
        <dbReference type="SAM" id="MobiDB-lite"/>
    </source>
</evidence>
<feature type="region of interest" description="Disordered" evidence="1">
    <location>
        <begin position="1"/>
        <end position="23"/>
    </location>
</feature>
<name>A0ABY7FNV1_MYAAR</name>
<feature type="compositionally biased region" description="Basic and acidic residues" evidence="1">
    <location>
        <begin position="9"/>
        <end position="18"/>
    </location>
</feature>
<proteinExistence type="predicted"/>
<dbReference type="EMBL" id="CP111023">
    <property type="protein sequence ID" value="WAR22576.1"/>
    <property type="molecule type" value="Genomic_DNA"/>
</dbReference>
<sequence length="138" mass="15318">MPTPFNDLDGTKDTRLLYKPEGSMDADDGHLSVSMAGSTDTLATDVTISSEKLTQPEGCLGKTKRVAQAVYKAARTVSESGPRREQVQGGHNKLLVDYESAIREAIKNDVTTDSTVEVWTYWGSLFFVWTVYTNRRTH</sequence>
<evidence type="ECO:0000313" key="2">
    <source>
        <dbReference type="EMBL" id="WAR22576.1"/>
    </source>
</evidence>
<evidence type="ECO:0000313" key="3">
    <source>
        <dbReference type="Proteomes" id="UP001164746"/>
    </source>
</evidence>
<dbReference type="Proteomes" id="UP001164746">
    <property type="component" value="Chromosome 12"/>
</dbReference>
<protein>
    <submittedName>
        <fullName evidence="2">Uncharacterized protein</fullName>
    </submittedName>
</protein>
<keyword evidence="3" id="KW-1185">Reference proteome</keyword>
<accession>A0ABY7FNV1</accession>